<dbReference type="Gene3D" id="3.40.50.300">
    <property type="entry name" value="P-loop containing nucleotide triphosphate hydrolases"/>
    <property type="match status" value="1"/>
</dbReference>
<dbReference type="GO" id="GO:0005778">
    <property type="term" value="C:peroxisomal membrane"/>
    <property type="evidence" value="ECO:0007669"/>
    <property type="project" value="TreeGrafter"/>
</dbReference>
<feature type="domain" description="ABC transmembrane type-1" evidence="10">
    <location>
        <begin position="39"/>
        <end position="330"/>
    </location>
</feature>
<evidence type="ECO:0000259" key="9">
    <source>
        <dbReference type="PROSITE" id="PS50893"/>
    </source>
</evidence>
<feature type="domain" description="ABC transporter" evidence="9">
    <location>
        <begin position="385"/>
        <end position="608"/>
    </location>
</feature>
<dbReference type="InterPro" id="IPR011527">
    <property type="entry name" value="ABC1_TM_dom"/>
</dbReference>
<keyword evidence="4" id="KW-0547">Nucleotide-binding</keyword>
<feature type="transmembrane region" description="Helical" evidence="8">
    <location>
        <begin position="83"/>
        <end position="106"/>
    </location>
</feature>
<dbReference type="PROSITE" id="PS00211">
    <property type="entry name" value="ABC_TRANSPORTER_1"/>
    <property type="match status" value="1"/>
</dbReference>
<evidence type="ECO:0000313" key="11">
    <source>
        <dbReference type="EMBL" id="GMT23539.1"/>
    </source>
</evidence>
<evidence type="ECO:0000259" key="10">
    <source>
        <dbReference type="PROSITE" id="PS50929"/>
    </source>
</evidence>
<evidence type="ECO:0000256" key="4">
    <source>
        <dbReference type="ARBA" id="ARBA00022741"/>
    </source>
</evidence>
<feature type="transmembrane region" description="Helical" evidence="8">
    <location>
        <begin position="27"/>
        <end position="47"/>
    </location>
</feature>
<evidence type="ECO:0000256" key="1">
    <source>
        <dbReference type="ARBA" id="ARBA00008575"/>
    </source>
</evidence>
<evidence type="ECO:0000313" key="12">
    <source>
        <dbReference type="Proteomes" id="UP001432322"/>
    </source>
</evidence>
<name>A0AAV5VVG0_9BILA</name>
<reference evidence="11" key="1">
    <citation type="submission" date="2023-10" db="EMBL/GenBank/DDBJ databases">
        <title>Genome assembly of Pristionchus species.</title>
        <authorList>
            <person name="Yoshida K."/>
            <person name="Sommer R.J."/>
        </authorList>
    </citation>
    <scope>NUCLEOTIDE SEQUENCE</scope>
    <source>
        <strain evidence="11">RS5133</strain>
    </source>
</reference>
<comment type="caution">
    <text evidence="11">The sequence shown here is derived from an EMBL/GenBank/DDBJ whole genome shotgun (WGS) entry which is preliminary data.</text>
</comment>
<gene>
    <name evidence="11" type="ORF">PFISCL1PPCAC_14836</name>
</gene>
<dbReference type="InterPro" id="IPR003593">
    <property type="entry name" value="AAA+_ATPase"/>
</dbReference>
<sequence length="608" mass="68751">MGKHRDVIDFSFNLSFVRSTATFARIVYSRLNWSAFFTLATLLSAIAREVVNYFSGLNIGRFYSALTGKDDAAFWTVFTESTLLYIALCVLIALVGFFSSCLYLSYRSNVVDFTQKVYFRTNSFYRLNCIDDEGIDNPDQRLSQDAERACNLLATKILPVAILSPFTISFYTYKTWKVTGAYGVGIIYGYFIVGTLISRLILSPITKWAARVERAEGDFRYKHVSIRDHSEEIAFYDAASFEEGESNRLFSNLISTQKRLIMWQFLSQFFQTFFNFFGGSLSYVIQVFPVFVFHSYDDVDPNTFGQIVSNNAFLFIYLINSFTNLTDLATSSGEFAGYVQRITELVRVGGSIFPSDSKKQSRVGAYINEIVPRDEERMGEDSALMELNNLSFSSPDDQCTNWSVRNVSCSVNRFTRLLITGPSGVGKSSLMRCIAGLWSPMAGNISIDSKIDKDSFMFLPQRPYFPVGKLSLKQQIVFPSKSDEIPPHDDHRIISIIHSLSLARLLIVAGDLNDEVDFEWGEQLSLGEQQRLSLCRVLFHRPSIVFLDEATSSLSESAEKTVYSLLTTAKIGYVSTGHRSTLIQYHDDIINIDNDGGVTSYRSDELRF</sequence>
<dbReference type="GO" id="GO:0140359">
    <property type="term" value="F:ABC-type transporter activity"/>
    <property type="evidence" value="ECO:0007669"/>
    <property type="project" value="InterPro"/>
</dbReference>
<keyword evidence="5" id="KW-0067">ATP-binding</keyword>
<evidence type="ECO:0000256" key="3">
    <source>
        <dbReference type="ARBA" id="ARBA00022692"/>
    </source>
</evidence>
<dbReference type="GO" id="GO:0042760">
    <property type="term" value="P:very long-chain fatty acid catabolic process"/>
    <property type="evidence" value="ECO:0007669"/>
    <property type="project" value="TreeGrafter"/>
</dbReference>
<keyword evidence="6 8" id="KW-1133">Transmembrane helix</keyword>
<dbReference type="InterPro" id="IPR003439">
    <property type="entry name" value="ABC_transporter-like_ATP-bd"/>
</dbReference>
<protein>
    <submittedName>
        <fullName evidence="11">Uncharacterized protein</fullName>
    </submittedName>
</protein>
<dbReference type="GO" id="GO:0015910">
    <property type="term" value="P:long-chain fatty acid import into peroxisome"/>
    <property type="evidence" value="ECO:0007669"/>
    <property type="project" value="TreeGrafter"/>
</dbReference>
<evidence type="ECO:0000256" key="6">
    <source>
        <dbReference type="ARBA" id="ARBA00022989"/>
    </source>
</evidence>
<dbReference type="Proteomes" id="UP001432322">
    <property type="component" value="Unassembled WGS sequence"/>
</dbReference>
<accession>A0AAV5VVG0</accession>
<keyword evidence="2" id="KW-0813">Transport</keyword>
<dbReference type="InterPro" id="IPR050835">
    <property type="entry name" value="ABC_transporter_sub-D"/>
</dbReference>
<dbReference type="PROSITE" id="PS50929">
    <property type="entry name" value="ABC_TM1F"/>
    <property type="match status" value="1"/>
</dbReference>
<keyword evidence="12" id="KW-1185">Reference proteome</keyword>
<dbReference type="GO" id="GO:0006635">
    <property type="term" value="P:fatty acid beta-oxidation"/>
    <property type="evidence" value="ECO:0007669"/>
    <property type="project" value="TreeGrafter"/>
</dbReference>
<evidence type="ECO:0000256" key="5">
    <source>
        <dbReference type="ARBA" id="ARBA00022840"/>
    </source>
</evidence>
<keyword evidence="7 8" id="KW-0472">Membrane</keyword>
<dbReference type="SMART" id="SM00382">
    <property type="entry name" value="AAA"/>
    <property type="match status" value="1"/>
</dbReference>
<dbReference type="InterPro" id="IPR036640">
    <property type="entry name" value="ABC1_TM_sf"/>
</dbReference>
<dbReference type="GO" id="GO:0005324">
    <property type="term" value="F:long-chain fatty acid transmembrane transporter activity"/>
    <property type="evidence" value="ECO:0007669"/>
    <property type="project" value="TreeGrafter"/>
</dbReference>
<dbReference type="CDD" id="cd03223">
    <property type="entry name" value="ABCD_peroxisomal_ALDP"/>
    <property type="match status" value="1"/>
</dbReference>
<dbReference type="PANTHER" id="PTHR11384:SF65">
    <property type="entry name" value="ABC TRANSPORTER DOMAIN-CONTAINING PROTEIN"/>
    <property type="match status" value="1"/>
</dbReference>
<evidence type="ECO:0000256" key="8">
    <source>
        <dbReference type="SAM" id="Phobius"/>
    </source>
</evidence>
<proteinExistence type="inferred from homology"/>
<dbReference type="InterPro" id="IPR027417">
    <property type="entry name" value="P-loop_NTPase"/>
</dbReference>
<evidence type="ECO:0000256" key="7">
    <source>
        <dbReference type="ARBA" id="ARBA00023136"/>
    </source>
</evidence>
<dbReference type="PANTHER" id="PTHR11384">
    <property type="entry name" value="ATP-BINDING CASSETTE, SUB-FAMILY D MEMBER"/>
    <property type="match status" value="1"/>
</dbReference>
<dbReference type="GO" id="GO:0007031">
    <property type="term" value="P:peroxisome organization"/>
    <property type="evidence" value="ECO:0007669"/>
    <property type="project" value="TreeGrafter"/>
</dbReference>
<dbReference type="InterPro" id="IPR017871">
    <property type="entry name" value="ABC_transporter-like_CS"/>
</dbReference>
<dbReference type="GO" id="GO:0005524">
    <property type="term" value="F:ATP binding"/>
    <property type="evidence" value="ECO:0007669"/>
    <property type="project" value="UniProtKB-KW"/>
</dbReference>
<dbReference type="SUPFAM" id="SSF90123">
    <property type="entry name" value="ABC transporter transmembrane region"/>
    <property type="match status" value="1"/>
</dbReference>
<dbReference type="Pfam" id="PF00005">
    <property type="entry name" value="ABC_tran"/>
    <property type="match status" value="1"/>
</dbReference>
<keyword evidence="3 8" id="KW-0812">Transmembrane</keyword>
<dbReference type="Pfam" id="PF06472">
    <property type="entry name" value="ABC_membrane_2"/>
    <property type="match status" value="1"/>
</dbReference>
<organism evidence="11 12">
    <name type="scientific">Pristionchus fissidentatus</name>
    <dbReference type="NCBI Taxonomy" id="1538716"/>
    <lineage>
        <taxon>Eukaryota</taxon>
        <taxon>Metazoa</taxon>
        <taxon>Ecdysozoa</taxon>
        <taxon>Nematoda</taxon>
        <taxon>Chromadorea</taxon>
        <taxon>Rhabditida</taxon>
        <taxon>Rhabditina</taxon>
        <taxon>Diplogasteromorpha</taxon>
        <taxon>Diplogasteroidea</taxon>
        <taxon>Neodiplogasteridae</taxon>
        <taxon>Pristionchus</taxon>
    </lineage>
</organism>
<feature type="transmembrane region" description="Helical" evidence="8">
    <location>
        <begin position="150"/>
        <end position="173"/>
    </location>
</feature>
<dbReference type="EMBL" id="BTSY01000004">
    <property type="protein sequence ID" value="GMT23539.1"/>
    <property type="molecule type" value="Genomic_DNA"/>
</dbReference>
<feature type="transmembrane region" description="Helical" evidence="8">
    <location>
        <begin position="265"/>
        <end position="285"/>
    </location>
</feature>
<dbReference type="AlphaFoldDB" id="A0AAV5VVG0"/>
<dbReference type="GO" id="GO:0016887">
    <property type="term" value="F:ATP hydrolysis activity"/>
    <property type="evidence" value="ECO:0007669"/>
    <property type="project" value="InterPro"/>
</dbReference>
<dbReference type="PROSITE" id="PS50893">
    <property type="entry name" value="ABC_TRANSPORTER_2"/>
    <property type="match status" value="1"/>
</dbReference>
<dbReference type="SUPFAM" id="SSF52540">
    <property type="entry name" value="P-loop containing nucleoside triphosphate hydrolases"/>
    <property type="match status" value="1"/>
</dbReference>
<feature type="transmembrane region" description="Helical" evidence="8">
    <location>
        <begin position="179"/>
        <end position="202"/>
    </location>
</feature>
<dbReference type="Gene3D" id="1.20.1560.10">
    <property type="entry name" value="ABC transporter type 1, transmembrane domain"/>
    <property type="match status" value="1"/>
</dbReference>
<evidence type="ECO:0000256" key="2">
    <source>
        <dbReference type="ARBA" id="ARBA00022448"/>
    </source>
</evidence>
<comment type="similarity">
    <text evidence="1">Belongs to the ABC transporter superfamily. ABCD family. Peroxisomal fatty acyl CoA transporter (TC 3.A.1.203) subfamily.</text>
</comment>